<protein>
    <submittedName>
        <fullName evidence="3">F-box protein</fullName>
    </submittedName>
</protein>
<organism evidence="3 4">
    <name type="scientific">Panicum miliaceum</name>
    <name type="common">Proso millet</name>
    <name type="synonym">Broomcorn millet</name>
    <dbReference type="NCBI Taxonomy" id="4540"/>
    <lineage>
        <taxon>Eukaryota</taxon>
        <taxon>Viridiplantae</taxon>
        <taxon>Streptophyta</taxon>
        <taxon>Embryophyta</taxon>
        <taxon>Tracheophyta</taxon>
        <taxon>Spermatophyta</taxon>
        <taxon>Magnoliopsida</taxon>
        <taxon>Liliopsida</taxon>
        <taxon>Poales</taxon>
        <taxon>Poaceae</taxon>
        <taxon>PACMAD clade</taxon>
        <taxon>Panicoideae</taxon>
        <taxon>Panicodae</taxon>
        <taxon>Paniceae</taxon>
        <taxon>Panicinae</taxon>
        <taxon>Panicum</taxon>
        <taxon>Panicum sect. Panicum</taxon>
    </lineage>
</organism>
<dbReference type="Pfam" id="PF00646">
    <property type="entry name" value="F-box"/>
    <property type="match status" value="1"/>
</dbReference>
<accession>A0A3L6TRU3</accession>
<comment type="caution">
    <text evidence="3">The sequence shown here is derived from an EMBL/GenBank/DDBJ whole genome shotgun (WGS) entry which is preliminary data.</text>
</comment>
<evidence type="ECO:0000313" key="3">
    <source>
        <dbReference type="EMBL" id="RLN42245.1"/>
    </source>
</evidence>
<name>A0A3L6TRU3_PANMI</name>
<feature type="domain" description="F-box" evidence="2">
    <location>
        <begin position="29"/>
        <end position="61"/>
    </location>
</feature>
<dbReference type="STRING" id="4540.A0A3L6TRU3"/>
<dbReference type="InterPro" id="IPR001810">
    <property type="entry name" value="F-box_dom"/>
</dbReference>
<dbReference type="PANTHER" id="PTHR44586">
    <property type="entry name" value="F-BOX DOMAIN CONTAINING PROTEIN, EXPRESSED"/>
    <property type="match status" value="1"/>
</dbReference>
<gene>
    <name evidence="3" type="ORF">C2845_PM01G30900</name>
</gene>
<dbReference type="PANTHER" id="PTHR44586:SF25">
    <property type="entry name" value="(WILD MALAYSIAN BANANA) HYPOTHETICAL PROTEIN"/>
    <property type="match status" value="1"/>
</dbReference>
<dbReference type="AlphaFoldDB" id="A0A3L6TRU3"/>
<dbReference type="SUPFAM" id="SSF81383">
    <property type="entry name" value="F-box domain"/>
    <property type="match status" value="1"/>
</dbReference>
<evidence type="ECO:0000256" key="1">
    <source>
        <dbReference type="SAM" id="MobiDB-lite"/>
    </source>
</evidence>
<evidence type="ECO:0000259" key="2">
    <source>
        <dbReference type="Pfam" id="PF00646"/>
    </source>
</evidence>
<evidence type="ECO:0000313" key="4">
    <source>
        <dbReference type="Proteomes" id="UP000275267"/>
    </source>
</evidence>
<feature type="region of interest" description="Disordered" evidence="1">
    <location>
        <begin position="1"/>
        <end position="20"/>
    </location>
</feature>
<dbReference type="Proteomes" id="UP000275267">
    <property type="component" value="Unassembled WGS sequence"/>
</dbReference>
<proteinExistence type="predicted"/>
<dbReference type="InterPro" id="IPR036047">
    <property type="entry name" value="F-box-like_dom_sf"/>
</dbReference>
<sequence>MVVKVAVRPPPLPSSPPHVVTRDRHGGLDGLHEDLLDLVVVRLPSFDLLRFRAVCASWRAAAAAFTARCGQPRPDRPWLLLPTDVAADHDDGRLLVCRDREVPVAALPTRLGRVTSRRFVPLGSARGAIVAADDLGEMHLLDPVTGVRRPLPPVATLPLVVRVEGLQVHHRAAASPPWTP</sequence>
<dbReference type="EMBL" id="PQIB02000001">
    <property type="protein sequence ID" value="RLN42245.1"/>
    <property type="molecule type" value="Genomic_DNA"/>
</dbReference>
<dbReference type="Gene3D" id="1.20.1280.50">
    <property type="match status" value="1"/>
</dbReference>
<reference evidence="4" key="1">
    <citation type="journal article" date="2019" name="Nat. Commun.">
        <title>The genome of broomcorn millet.</title>
        <authorList>
            <person name="Zou C."/>
            <person name="Miki D."/>
            <person name="Li D."/>
            <person name="Tang Q."/>
            <person name="Xiao L."/>
            <person name="Rajput S."/>
            <person name="Deng P."/>
            <person name="Jia W."/>
            <person name="Huang R."/>
            <person name="Zhang M."/>
            <person name="Sun Y."/>
            <person name="Hu J."/>
            <person name="Fu X."/>
            <person name="Schnable P.S."/>
            <person name="Li F."/>
            <person name="Zhang H."/>
            <person name="Feng B."/>
            <person name="Zhu X."/>
            <person name="Liu R."/>
            <person name="Schnable J.C."/>
            <person name="Zhu J.-K."/>
            <person name="Zhang H."/>
        </authorList>
    </citation>
    <scope>NUCLEOTIDE SEQUENCE [LARGE SCALE GENOMIC DNA]</scope>
</reference>
<keyword evidence="4" id="KW-1185">Reference proteome</keyword>